<keyword evidence="6 12" id="KW-0812">Transmembrane</keyword>
<dbReference type="CDD" id="cd00082">
    <property type="entry name" value="HisKA"/>
    <property type="match status" value="1"/>
</dbReference>
<dbReference type="Gene3D" id="1.10.287.130">
    <property type="match status" value="1"/>
</dbReference>
<evidence type="ECO:0000313" key="15">
    <source>
        <dbReference type="EMBL" id="EXI78565.1"/>
    </source>
</evidence>
<name>A0A011PNW0_9PROT</name>
<dbReference type="InterPro" id="IPR003594">
    <property type="entry name" value="HATPase_dom"/>
</dbReference>
<feature type="region of interest" description="Disordered" evidence="11">
    <location>
        <begin position="482"/>
        <end position="502"/>
    </location>
</feature>
<comment type="subcellular location">
    <subcellularLocation>
        <location evidence="2">Membrane</location>
    </subcellularLocation>
</comment>
<dbReference type="GO" id="GO:0000155">
    <property type="term" value="F:phosphorelay sensor kinase activity"/>
    <property type="evidence" value="ECO:0007669"/>
    <property type="project" value="InterPro"/>
</dbReference>
<dbReference type="SMART" id="SM00304">
    <property type="entry name" value="HAMP"/>
    <property type="match status" value="1"/>
</dbReference>
<dbReference type="Pfam" id="PF08521">
    <property type="entry name" value="2CSK_N"/>
    <property type="match status" value="1"/>
</dbReference>
<evidence type="ECO:0000256" key="10">
    <source>
        <dbReference type="ARBA" id="ARBA00023136"/>
    </source>
</evidence>
<dbReference type="PROSITE" id="PS50109">
    <property type="entry name" value="HIS_KIN"/>
    <property type="match status" value="1"/>
</dbReference>
<proteinExistence type="predicted"/>
<dbReference type="InterPro" id="IPR013727">
    <property type="entry name" value="2CSK_N"/>
</dbReference>
<dbReference type="Pfam" id="PF00512">
    <property type="entry name" value="HisKA"/>
    <property type="match status" value="1"/>
</dbReference>
<keyword evidence="8 12" id="KW-1133">Transmembrane helix</keyword>
<evidence type="ECO:0000259" key="14">
    <source>
        <dbReference type="PROSITE" id="PS50885"/>
    </source>
</evidence>
<protein>
    <recommendedName>
        <fullName evidence="3">histidine kinase</fullName>
        <ecNumber evidence="3">2.7.13.3</ecNumber>
    </recommendedName>
</protein>
<dbReference type="InterPro" id="IPR036890">
    <property type="entry name" value="HATPase_C_sf"/>
</dbReference>
<dbReference type="InterPro" id="IPR004358">
    <property type="entry name" value="Sig_transdc_His_kin-like_C"/>
</dbReference>
<gene>
    <name evidence="15" type="primary">qseC_3</name>
    <name evidence="15" type="ORF">AW10_02917</name>
</gene>
<dbReference type="SUPFAM" id="SSF55874">
    <property type="entry name" value="ATPase domain of HSP90 chaperone/DNA topoisomerase II/histidine kinase"/>
    <property type="match status" value="1"/>
</dbReference>
<keyword evidence="5 15" id="KW-0808">Transferase</keyword>
<evidence type="ECO:0000256" key="6">
    <source>
        <dbReference type="ARBA" id="ARBA00022692"/>
    </source>
</evidence>
<dbReference type="InterPro" id="IPR050428">
    <property type="entry name" value="TCS_sensor_his_kinase"/>
</dbReference>
<dbReference type="PRINTS" id="PR00344">
    <property type="entry name" value="BCTRLSENSOR"/>
</dbReference>
<evidence type="ECO:0000256" key="7">
    <source>
        <dbReference type="ARBA" id="ARBA00022777"/>
    </source>
</evidence>
<feature type="transmembrane region" description="Helical" evidence="12">
    <location>
        <begin position="176"/>
        <end position="199"/>
    </location>
</feature>
<comment type="catalytic activity">
    <reaction evidence="1">
        <text>ATP + protein L-histidine = ADP + protein N-phospho-L-histidine.</text>
        <dbReference type="EC" id="2.7.13.3"/>
    </reaction>
</comment>
<dbReference type="InterPro" id="IPR003661">
    <property type="entry name" value="HisK_dim/P_dom"/>
</dbReference>
<evidence type="ECO:0000256" key="5">
    <source>
        <dbReference type="ARBA" id="ARBA00022679"/>
    </source>
</evidence>
<dbReference type="EC" id="2.7.13.3" evidence="3"/>
<dbReference type="EMBL" id="JEMX01000067">
    <property type="protein sequence ID" value="EXI78565.1"/>
    <property type="molecule type" value="Genomic_DNA"/>
</dbReference>
<keyword evidence="9" id="KW-0902">Two-component regulatory system</keyword>
<keyword evidence="4" id="KW-0597">Phosphoprotein</keyword>
<dbReference type="PROSITE" id="PS50885">
    <property type="entry name" value="HAMP"/>
    <property type="match status" value="1"/>
</dbReference>
<evidence type="ECO:0000256" key="8">
    <source>
        <dbReference type="ARBA" id="ARBA00022989"/>
    </source>
</evidence>
<keyword evidence="7" id="KW-0418">Kinase</keyword>
<comment type="caution">
    <text evidence="15">The sequence shown here is derived from an EMBL/GenBank/DDBJ whole genome shotgun (WGS) entry which is preliminary data.</text>
</comment>
<evidence type="ECO:0000256" key="4">
    <source>
        <dbReference type="ARBA" id="ARBA00022553"/>
    </source>
</evidence>
<feature type="domain" description="Histidine kinase" evidence="13">
    <location>
        <begin position="260"/>
        <end position="480"/>
    </location>
</feature>
<evidence type="ECO:0000256" key="3">
    <source>
        <dbReference type="ARBA" id="ARBA00012438"/>
    </source>
</evidence>
<dbReference type="PANTHER" id="PTHR45436:SF1">
    <property type="entry name" value="SENSOR PROTEIN QSEC"/>
    <property type="match status" value="1"/>
</dbReference>
<dbReference type="SUPFAM" id="SSF47384">
    <property type="entry name" value="Homodimeric domain of signal transducing histidine kinase"/>
    <property type="match status" value="1"/>
</dbReference>
<evidence type="ECO:0000256" key="1">
    <source>
        <dbReference type="ARBA" id="ARBA00000085"/>
    </source>
</evidence>
<evidence type="ECO:0000256" key="11">
    <source>
        <dbReference type="SAM" id="MobiDB-lite"/>
    </source>
</evidence>
<evidence type="ECO:0000259" key="13">
    <source>
        <dbReference type="PROSITE" id="PS50109"/>
    </source>
</evidence>
<evidence type="ECO:0000313" key="16">
    <source>
        <dbReference type="Proteomes" id="UP000021816"/>
    </source>
</evidence>
<feature type="domain" description="HAMP" evidence="14">
    <location>
        <begin position="200"/>
        <end position="252"/>
    </location>
</feature>
<reference evidence="15 16" key="1">
    <citation type="submission" date="2014-02" db="EMBL/GenBank/DDBJ databases">
        <title>Expanding our view of genomic diversity in Candidatus Accumulibacter clades.</title>
        <authorList>
            <person name="Skennerton C.T."/>
            <person name="Barr J.J."/>
            <person name="Slater F.R."/>
            <person name="Bond P.L."/>
            <person name="Tyson G.W."/>
        </authorList>
    </citation>
    <scope>NUCLEOTIDE SEQUENCE [LARGE SCALE GENOMIC DNA]</scope>
    <source>
        <strain evidence="16">BA-92</strain>
    </source>
</reference>
<dbReference type="Gene3D" id="3.30.565.10">
    <property type="entry name" value="Histidine kinase-like ATPase, C-terminal domain"/>
    <property type="match status" value="1"/>
</dbReference>
<dbReference type="PATRIC" id="fig|1454003.3.peg.2975"/>
<accession>A0A011PNW0</accession>
<dbReference type="GO" id="GO:0005886">
    <property type="term" value="C:plasma membrane"/>
    <property type="evidence" value="ECO:0007669"/>
    <property type="project" value="TreeGrafter"/>
</dbReference>
<dbReference type="Pfam" id="PF02518">
    <property type="entry name" value="HATPase_c"/>
    <property type="match status" value="1"/>
</dbReference>
<organism evidence="15 16">
    <name type="scientific">Candidatus Accumulibacter appositus</name>
    <dbReference type="NCBI Taxonomy" id="1454003"/>
    <lineage>
        <taxon>Bacteria</taxon>
        <taxon>Pseudomonadati</taxon>
        <taxon>Pseudomonadota</taxon>
        <taxon>Betaproteobacteria</taxon>
        <taxon>Candidatus Accumulibacter</taxon>
    </lineage>
</organism>
<keyword evidence="10 12" id="KW-0472">Membrane</keyword>
<dbReference type="InterPro" id="IPR005467">
    <property type="entry name" value="His_kinase_dom"/>
</dbReference>
<sequence length="502" mass="55383">MRNLRKKRDPDVQRSLFGEILDWMLAPLLFVWPISIAFTHYFANSVASFPYDQSLREHVTAISRQITFDDGRAQLAMPAVAQLFLRSDEIDNVYFHLLDGDGELLVGDAELPVPALPISLENQEPGEVHFRDDEFGGQTLRVAYMTLFAGAESTPPRVLIEVAETTEKRSQLANKIIASVILPQFVIIPLAVVLVWFGLSQGLRPLTRLRRRIEARREADLSPISLSRVPEELRPLTEAFNSMLARMQNNVDAQRRFIANAAHQMRTPLTGLKTQAQLAMGERDPGELRHALSQILTGVDRASHLVDQLLALARAEASGHSQQTLLPLDLEPLLREIVESWVVQALDKRIDLGYEPAGAVPIVGNAFLLREMINNLLDNALRYTPADGRVTARVFGQGDFALLEIEDSGSGISDDDSHKVFDRFYRADGSDGEGSGLGLAIVREIAEVHHAAASLRPKTGGTSDDTACGCIARIVFPLRRVQPSRPPMPATARTGFADARGA</sequence>
<dbReference type="InterPro" id="IPR036097">
    <property type="entry name" value="HisK_dim/P_sf"/>
</dbReference>
<evidence type="ECO:0000256" key="9">
    <source>
        <dbReference type="ARBA" id="ARBA00023012"/>
    </source>
</evidence>
<dbReference type="AlphaFoldDB" id="A0A011PNW0"/>
<dbReference type="STRING" id="1454003.AW10_02917"/>
<feature type="transmembrane region" description="Helical" evidence="12">
    <location>
        <begin position="20"/>
        <end position="43"/>
    </location>
</feature>
<evidence type="ECO:0000256" key="12">
    <source>
        <dbReference type="SAM" id="Phobius"/>
    </source>
</evidence>
<evidence type="ECO:0000256" key="2">
    <source>
        <dbReference type="ARBA" id="ARBA00004370"/>
    </source>
</evidence>
<dbReference type="InterPro" id="IPR003660">
    <property type="entry name" value="HAMP_dom"/>
</dbReference>
<dbReference type="SMART" id="SM00388">
    <property type="entry name" value="HisKA"/>
    <property type="match status" value="1"/>
</dbReference>
<dbReference type="PANTHER" id="PTHR45436">
    <property type="entry name" value="SENSOR HISTIDINE KINASE YKOH"/>
    <property type="match status" value="1"/>
</dbReference>
<dbReference type="Proteomes" id="UP000021816">
    <property type="component" value="Unassembled WGS sequence"/>
</dbReference>
<dbReference type="SMART" id="SM00387">
    <property type="entry name" value="HATPase_c"/>
    <property type="match status" value="1"/>
</dbReference>